<gene>
    <name evidence="1" type="ORF">P4R38_17255</name>
</gene>
<dbReference type="InterPro" id="IPR007995">
    <property type="entry name" value="DUF742"/>
</dbReference>
<organism evidence="1 2">
    <name type="scientific">Luteipulveratus flavus</name>
    <dbReference type="NCBI Taxonomy" id="3031728"/>
    <lineage>
        <taxon>Bacteria</taxon>
        <taxon>Bacillati</taxon>
        <taxon>Actinomycetota</taxon>
        <taxon>Actinomycetes</taxon>
        <taxon>Micrococcales</taxon>
        <taxon>Dermacoccaceae</taxon>
        <taxon>Luteipulveratus</taxon>
    </lineage>
</organism>
<reference evidence="1 2" key="1">
    <citation type="submission" date="2023-03" db="EMBL/GenBank/DDBJ databases">
        <title>YIM 133296 draft genome.</title>
        <authorList>
            <person name="Xiong L."/>
        </authorList>
    </citation>
    <scope>NUCLEOTIDE SEQUENCE [LARGE SCALE GENOMIC DNA]</scope>
    <source>
        <strain evidence="1 2">YIM 133296</strain>
    </source>
</reference>
<accession>A0ABT6CAS2</accession>
<dbReference type="RefSeq" id="WP_277193250.1">
    <property type="nucleotide sequence ID" value="NZ_JAROAV010000045.1"/>
</dbReference>
<protein>
    <submittedName>
        <fullName evidence="1">DUF742 domain-containing protein</fullName>
    </submittedName>
</protein>
<evidence type="ECO:0000313" key="2">
    <source>
        <dbReference type="Proteomes" id="UP001528912"/>
    </source>
</evidence>
<keyword evidence="2" id="KW-1185">Reference proteome</keyword>
<comment type="caution">
    <text evidence="1">The sequence shown here is derived from an EMBL/GenBank/DDBJ whole genome shotgun (WGS) entry which is preliminary data.</text>
</comment>
<dbReference type="EMBL" id="JAROAV010000045">
    <property type="protein sequence ID" value="MDF8265998.1"/>
    <property type="molecule type" value="Genomic_DNA"/>
</dbReference>
<dbReference type="Pfam" id="PF05331">
    <property type="entry name" value="DUF742"/>
    <property type="match status" value="1"/>
</dbReference>
<dbReference type="PANTHER" id="PTHR36221:SF1">
    <property type="entry name" value="DUF742 DOMAIN-CONTAINING PROTEIN"/>
    <property type="match status" value="1"/>
</dbReference>
<name>A0ABT6CAS2_9MICO</name>
<feature type="non-terminal residue" evidence="1">
    <location>
        <position position="83"/>
    </location>
</feature>
<evidence type="ECO:0000313" key="1">
    <source>
        <dbReference type="EMBL" id="MDF8265998.1"/>
    </source>
</evidence>
<sequence length="83" mass="9002">MTTGGLHPDDDPDEPVVDEVRPYALTAGRTRAVVELSLETRLLMESDARTRRRPTDHLLAHILDVCEATPSVAEVSAKVGAPL</sequence>
<dbReference type="Proteomes" id="UP001528912">
    <property type="component" value="Unassembled WGS sequence"/>
</dbReference>
<dbReference type="PANTHER" id="PTHR36221">
    <property type="entry name" value="DUF742 DOMAIN-CONTAINING PROTEIN"/>
    <property type="match status" value="1"/>
</dbReference>
<proteinExistence type="predicted"/>